<dbReference type="SFLD" id="SFLDG01129">
    <property type="entry name" value="C1.5:_HAD__Beta-PGM__Phosphata"/>
    <property type="match status" value="1"/>
</dbReference>
<sequence>MVAPVMVDSPLAFEREFEHILIDLDDTLYRNEEIPQTVRQNIQDYMVAKLGIPQDQVQQLTQELYLAQGTTMAGLIALGYSIDFDDWHAHVHGSLDYQKLLHNQPATRQALQEMCVQQHILTNADAKHTAACLTQMGLTGCFQSIWCFENVMDLARSKGLLTPSTPVMCKPSKQVYELVMEQLGAQPRNTLFIDDSPRNVAAAHELGIFTVLVSPALAAQQQPQHQPVAGADLVVSRFTQLRELLPQLFEQRKQQLEGVPAGVPVSVMAS</sequence>
<name>A0ABY8U1E7_TETOB</name>
<dbReference type="InterPro" id="IPR023214">
    <property type="entry name" value="HAD_sf"/>
</dbReference>
<evidence type="ECO:0000313" key="2">
    <source>
        <dbReference type="Proteomes" id="UP001244341"/>
    </source>
</evidence>
<dbReference type="EMBL" id="CP126212">
    <property type="protein sequence ID" value="WIA14438.1"/>
    <property type="molecule type" value="Genomic_DNA"/>
</dbReference>
<dbReference type="InterPro" id="IPR010237">
    <property type="entry name" value="Pyr-5-nucltdase"/>
</dbReference>
<dbReference type="PANTHER" id="PTHR12725:SF117">
    <property type="entry name" value="HALOACID DEHALOGENASE-LIKE HYDROLASE"/>
    <property type="match status" value="1"/>
</dbReference>
<dbReference type="InterPro" id="IPR006439">
    <property type="entry name" value="HAD-SF_hydro_IA"/>
</dbReference>
<organism evidence="1 2">
    <name type="scientific">Tetradesmus obliquus</name>
    <name type="common">Green alga</name>
    <name type="synonym">Acutodesmus obliquus</name>
    <dbReference type="NCBI Taxonomy" id="3088"/>
    <lineage>
        <taxon>Eukaryota</taxon>
        <taxon>Viridiplantae</taxon>
        <taxon>Chlorophyta</taxon>
        <taxon>core chlorophytes</taxon>
        <taxon>Chlorophyceae</taxon>
        <taxon>CS clade</taxon>
        <taxon>Sphaeropleales</taxon>
        <taxon>Scenedesmaceae</taxon>
        <taxon>Tetradesmus</taxon>
    </lineage>
</organism>
<dbReference type="NCBIfam" id="TIGR01509">
    <property type="entry name" value="HAD-SF-IA-v3"/>
    <property type="match status" value="1"/>
</dbReference>
<proteinExistence type="predicted"/>
<evidence type="ECO:0000313" key="1">
    <source>
        <dbReference type="EMBL" id="WIA14438.1"/>
    </source>
</evidence>
<reference evidence="1 2" key="1">
    <citation type="submission" date="2023-05" db="EMBL/GenBank/DDBJ databases">
        <title>A 100% complete, gapless, phased diploid assembly of the Scenedesmus obliquus UTEX 3031 genome.</title>
        <authorList>
            <person name="Biondi T.C."/>
            <person name="Hanschen E.R."/>
            <person name="Kwon T."/>
            <person name="Eng W."/>
            <person name="Kruse C.P.S."/>
            <person name="Koehler S.I."/>
            <person name="Kunde Y."/>
            <person name="Gleasner C.D."/>
            <person name="You Mak K.T."/>
            <person name="Polle J."/>
            <person name="Hovde B.T."/>
            <person name="Starkenburg S.R."/>
        </authorList>
    </citation>
    <scope>NUCLEOTIDE SEQUENCE [LARGE SCALE GENOMIC DNA]</scope>
    <source>
        <strain evidence="1 2">DOE0152z</strain>
    </source>
</reference>
<dbReference type="NCBIfam" id="TIGR01993">
    <property type="entry name" value="Pyr-5-nucltdase"/>
    <property type="match status" value="1"/>
</dbReference>
<dbReference type="PRINTS" id="PR00413">
    <property type="entry name" value="HADHALOGNASE"/>
</dbReference>
<dbReference type="SFLD" id="SFLDG01132">
    <property type="entry name" value="C1.5.3:_5'-Nucleotidase_Like"/>
    <property type="match status" value="1"/>
</dbReference>
<dbReference type="PANTHER" id="PTHR12725">
    <property type="entry name" value="HALOACID DEHALOGENASE-LIKE HYDROLASE"/>
    <property type="match status" value="1"/>
</dbReference>
<protein>
    <recommendedName>
        <fullName evidence="3">FCP1 homology domain-containing protein</fullName>
    </recommendedName>
</protein>
<evidence type="ECO:0008006" key="3">
    <source>
        <dbReference type="Google" id="ProtNLM"/>
    </source>
</evidence>
<gene>
    <name evidence="1" type="ORF">OEZ85_002964</name>
</gene>
<dbReference type="Gene3D" id="3.40.50.1000">
    <property type="entry name" value="HAD superfamily/HAD-like"/>
    <property type="match status" value="1"/>
</dbReference>
<accession>A0ABY8U1E7</accession>
<dbReference type="Proteomes" id="UP001244341">
    <property type="component" value="Chromosome 5b"/>
</dbReference>
<dbReference type="InterPro" id="IPR036412">
    <property type="entry name" value="HAD-like_sf"/>
</dbReference>
<dbReference type="Pfam" id="PF00702">
    <property type="entry name" value="Hydrolase"/>
    <property type="match status" value="1"/>
</dbReference>
<dbReference type="Gene3D" id="1.10.150.450">
    <property type="match status" value="1"/>
</dbReference>
<keyword evidence="2" id="KW-1185">Reference proteome</keyword>
<dbReference type="SUPFAM" id="SSF56784">
    <property type="entry name" value="HAD-like"/>
    <property type="match status" value="1"/>
</dbReference>
<dbReference type="SFLD" id="SFLDS00003">
    <property type="entry name" value="Haloacid_Dehalogenase"/>
    <property type="match status" value="1"/>
</dbReference>